<gene>
    <name evidence="1" type="ORF">CEPIT_LOCUS22681</name>
</gene>
<evidence type="ECO:0000313" key="1">
    <source>
        <dbReference type="EMBL" id="CAH9119439.1"/>
    </source>
</evidence>
<organism evidence="1 2">
    <name type="scientific">Cuscuta epithymum</name>
    <dbReference type="NCBI Taxonomy" id="186058"/>
    <lineage>
        <taxon>Eukaryota</taxon>
        <taxon>Viridiplantae</taxon>
        <taxon>Streptophyta</taxon>
        <taxon>Embryophyta</taxon>
        <taxon>Tracheophyta</taxon>
        <taxon>Spermatophyta</taxon>
        <taxon>Magnoliopsida</taxon>
        <taxon>eudicotyledons</taxon>
        <taxon>Gunneridae</taxon>
        <taxon>Pentapetalae</taxon>
        <taxon>asterids</taxon>
        <taxon>lamiids</taxon>
        <taxon>Solanales</taxon>
        <taxon>Convolvulaceae</taxon>
        <taxon>Cuscuteae</taxon>
        <taxon>Cuscuta</taxon>
        <taxon>Cuscuta subgen. Cuscuta</taxon>
    </lineage>
</organism>
<dbReference type="AlphaFoldDB" id="A0AAV0E8F8"/>
<sequence length="104" mass="12209">MNHGILPTSWLYLTANPSLWRNGDPQDDFSPCYANTTYDNCWGVDINNLLMFFGYVRRNREWVLEFYSPYMAALMIGRLSLKMYPIPCSKQKSKEELLVRTSRS</sequence>
<accession>A0AAV0E8F8</accession>
<evidence type="ECO:0000313" key="2">
    <source>
        <dbReference type="Proteomes" id="UP001152523"/>
    </source>
</evidence>
<dbReference type="Proteomes" id="UP001152523">
    <property type="component" value="Unassembled WGS sequence"/>
</dbReference>
<protein>
    <submittedName>
        <fullName evidence="1">Uncharacterized protein</fullName>
    </submittedName>
</protein>
<comment type="caution">
    <text evidence="1">The sequence shown here is derived from an EMBL/GenBank/DDBJ whole genome shotgun (WGS) entry which is preliminary data.</text>
</comment>
<keyword evidence="2" id="KW-1185">Reference proteome</keyword>
<reference evidence="1" key="1">
    <citation type="submission" date="2022-07" db="EMBL/GenBank/DDBJ databases">
        <authorList>
            <person name="Macas J."/>
            <person name="Novak P."/>
            <person name="Neumann P."/>
        </authorList>
    </citation>
    <scope>NUCLEOTIDE SEQUENCE</scope>
</reference>
<proteinExistence type="predicted"/>
<name>A0AAV0E8F8_9ASTE</name>
<dbReference type="EMBL" id="CAMAPF010000914">
    <property type="protein sequence ID" value="CAH9119439.1"/>
    <property type="molecule type" value="Genomic_DNA"/>
</dbReference>